<dbReference type="GO" id="GO:0000155">
    <property type="term" value="F:phosphorelay sensor kinase activity"/>
    <property type="evidence" value="ECO:0007669"/>
    <property type="project" value="InterPro"/>
</dbReference>
<comment type="catalytic activity">
    <reaction evidence="1">
        <text>ATP + protein L-histidine = ADP + protein N-phospho-L-histidine.</text>
        <dbReference type="EC" id="2.7.13.3"/>
    </reaction>
</comment>
<dbReference type="InterPro" id="IPR000014">
    <property type="entry name" value="PAS"/>
</dbReference>
<dbReference type="CDD" id="cd00130">
    <property type="entry name" value="PAS"/>
    <property type="match status" value="4"/>
</dbReference>
<keyword evidence="6" id="KW-0547">Nucleotide-binding</keyword>
<dbReference type="InterPro" id="IPR004358">
    <property type="entry name" value="Sig_transdc_His_kin-like_C"/>
</dbReference>
<dbReference type="FunFam" id="1.10.287.130:FF:000002">
    <property type="entry name" value="Two-component osmosensing histidine kinase"/>
    <property type="match status" value="1"/>
</dbReference>
<accession>A0A7W5AUU2</accession>
<feature type="domain" description="PAC" evidence="17">
    <location>
        <begin position="208"/>
        <end position="260"/>
    </location>
</feature>
<evidence type="ECO:0000259" key="15">
    <source>
        <dbReference type="PROSITE" id="PS50110"/>
    </source>
</evidence>
<evidence type="ECO:0000256" key="8">
    <source>
        <dbReference type="ARBA" id="ARBA00022840"/>
    </source>
</evidence>
<feature type="domain" description="PAS" evidence="16">
    <location>
        <begin position="385"/>
        <end position="436"/>
    </location>
</feature>
<dbReference type="PANTHER" id="PTHR43047">
    <property type="entry name" value="TWO-COMPONENT HISTIDINE PROTEIN KINASE"/>
    <property type="match status" value="1"/>
</dbReference>
<dbReference type="InterPro" id="IPR005467">
    <property type="entry name" value="His_kinase_dom"/>
</dbReference>
<keyword evidence="19" id="KW-1185">Reference proteome</keyword>
<dbReference type="SMART" id="SM00448">
    <property type="entry name" value="REC"/>
    <property type="match status" value="1"/>
</dbReference>
<evidence type="ECO:0000256" key="2">
    <source>
        <dbReference type="ARBA" id="ARBA00006402"/>
    </source>
</evidence>
<dbReference type="InterPro" id="IPR036097">
    <property type="entry name" value="HisK_dim/P_sf"/>
</dbReference>
<sequence length="914" mass="100686">MNPTFDDSLLFRQAYHRAPFGIGVYHANNRSFGQANEALCQLLGCKEEDLCRSAGSAFDSGEPLLAFELPSQEVPCAVDPCEIERHFIRQDGTEIWVSFQLTPLATPDAGADAYLVVATDITEQRKLQEAFRTSQQKHGVISDLSLDWISVHTADEEATMVYSSPSCRDFFGFEPEEMVGRSAIALVHPDDLDHVRQFLSDIKHCDGSRVIFRFRNKSGDYVWLESSSRYTYDEQGEVSEIIAVSRDITKRIRADKLLQESEQRYKSLFDHNPAAVYSMSLDGNYLTANPNLEKLTGYSLDELIGMYWGPIVVPKDLPKTLRNFDLAKQGYPQSYDLTITHKDGHLVEINSTNVPIIVDNEVVGVFGISNDITERKRYMEQVEKLSREYTLILNAVSEGIIGLDTDGNTMFMNPSAAELIGFDPAELIGQPYLLSMSCGYSGSATLSAVQEVIAQAMKAGRTCRGKDGVLWRKDGSSFLAEYVVSPMMDKDQLMGAVLVFRDMTSEHEIILAKESAERADQAKSDFLAVMSHEIRTPMNGIIGMADLLTDTELTEEQRNYTDTILASSEALLRIVSEVLDFSKIEAGMMELAEDVFHLPALLDSIISLFQSRAEGKQITLNWEIGDAVPPTVTGDEGKLRQVLTNLISNAIKFTERGHVCLSLQLLMAGPEADQLVLGFNVRDTGIGIPLEKQPLLFQSFTQLHPMMNRKYGGTGLGLAICKKLAELMGGTIQVRSEADEGSAFTVTLPFRLPAAMGLADAEPHGAVSLAPATAESQLVRISASNAAQYGPLRLLVVNDHPVNRQLLSAMLTKLGYTPDTADNGAAALRAAGGKHYDIVFMDLQMPVRNGYEAAEAMNQLYGPGNGPAIIAVTAFVRPEDRARCMAAGMQDFIEKPILIQEVERVLKQWSPAAL</sequence>
<dbReference type="Pfam" id="PF08448">
    <property type="entry name" value="PAS_4"/>
    <property type="match status" value="1"/>
</dbReference>
<dbReference type="GO" id="GO:0005524">
    <property type="term" value="F:ATP binding"/>
    <property type="evidence" value="ECO:0007669"/>
    <property type="project" value="UniProtKB-KW"/>
</dbReference>
<dbReference type="PANTHER" id="PTHR43047:SF72">
    <property type="entry name" value="OSMOSENSING HISTIDINE PROTEIN KINASE SLN1"/>
    <property type="match status" value="1"/>
</dbReference>
<evidence type="ECO:0000256" key="7">
    <source>
        <dbReference type="ARBA" id="ARBA00022777"/>
    </source>
</evidence>
<dbReference type="InterPro" id="IPR001610">
    <property type="entry name" value="PAC"/>
</dbReference>
<evidence type="ECO:0000256" key="4">
    <source>
        <dbReference type="ARBA" id="ARBA00022553"/>
    </source>
</evidence>
<protein>
    <recommendedName>
        <fullName evidence="12">Circadian input-output histidine kinase CikA</fullName>
        <ecNumber evidence="3">2.7.13.3</ecNumber>
    </recommendedName>
    <alternativeName>
        <fullName evidence="11">Sensory/regulatory protein RpfC</fullName>
    </alternativeName>
</protein>
<dbReference type="SUPFAM" id="SSF52172">
    <property type="entry name" value="CheY-like"/>
    <property type="match status" value="1"/>
</dbReference>
<dbReference type="PROSITE" id="PS50109">
    <property type="entry name" value="HIS_KIN"/>
    <property type="match status" value="1"/>
</dbReference>
<dbReference type="InterPro" id="IPR011006">
    <property type="entry name" value="CheY-like_superfamily"/>
</dbReference>
<dbReference type="SMART" id="SM00086">
    <property type="entry name" value="PAC"/>
    <property type="match status" value="4"/>
</dbReference>
<feature type="domain" description="PAS" evidence="16">
    <location>
        <begin position="155"/>
        <end position="206"/>
    </location>
</feature>
<dbReference type="Gene3D" id="3.30.565.10">
    <property type="entry name" value="Histidine kinase-like ATPase, C-terminal domain"/>
    <property type="match status" value="1"/>
</dbReference>
<keyword evidence="8" id="KW-0067">ATP-binding</keyword>
<feature type="domain" description="PAS" evidence="16">
    <location>
        <begin position="261"/>
        <end position="305"/>
    </location>
</feature>
<feature type="domain" description="PAC" evidence="17">
    <location>
        <begin position="81"/>
        <end position="133"/>
    </location>
</feature>
<dbReference type="Proteomes" id="UP000570361">
    <property type="component" value="Unassembled WGS sequence"/>
</dbReference>
<dbReference type="CDD" id="cd16922">
    <property type="entry name" value="HATPase_EvgS-ArcB-TorS-like"/>
    <property type="match status" value="1"/>
</dbReference>
<dbReference type="PROSITE" id="PS50112">
    <property type="entry name" value="PAS"/>
    <property type="match status" value="3"/>
</dbReference>
<evidence type="ECO:0000256" key="1">
    <source>
        <dbReference type="ARBA" id="ARBA00000085"/>
    </source>
</evidence>
<comment type="similarity">
    <text evidence="2">In the N-terminal section; belongs to the phytochrome family.</text>
</comment>
<keyword evidence="5" id="KW-0808">Transferase</keyword>
<dbReference type="SUPFAM" id="SSF55785">
    <property type="entry name" value="PYP-like sensor domain (PAS domain)"/>
    <property type="match status" value="4"/>
</dbReference>
<dbReference type="AlphaFoldDB" id="A0A7W5AUU2"/>
<dbReference type="Pfam" id="PF08447">
    <property type="entry name" value="PAS_3"/>
    <property type="match status" value="1"/>
</dbReference>
<dbReference type="InterPro" id="IPR036890">
    <property type="entry name" value="HATPase_C_sf"/>
</dbReference>
<comment type="subunit">
    <text evidence="10">At low DSF concentrations, interacts with RpfF.</text>
</comment>
<dbReference type="InterPro" id="IPR001789">
    <property type="entry name" value="Sig_transdc_resp-reg_receiver"/>
</dbReference>
<dbReference type="InterPro" id="IPR013655">
    <property type="entry name" value="PAS_fold_3"/>
</dbReference>
<dbReference type="Pfam" id="PF00512">
    <property type="entry name" value="HisKA"/>
    <property type="match status" value="1"/>
</dbReference>
<dbReference type="PROSITE" id="PS50113">
    <property type="entry name" value="PAC"/>
    <property type="match status" value="3"/>
</dbReference>
<keyword evidence="9" id="KW-0902">Two-component regulatory system</keyword>
<evidence type="ECO:0000313" key="19">
    <source>
        <dbReference type="Proteomes" id="UP000570361"/>
    </source>
</evidence>
<dbReference type="RefSeq" id="WP_183596978.1">
    <property type="nucleotide sequence ID" value="NZ_JACHXK010000001.1"/>
</dbReference>
<evidence type="ECO:0000256" key="12">
    <source>
        <dbReference type="ARBA" id="ARBA00074306"/>
    </source>
</evidence>
<dbReference type="CDD" id="cd17546">
    <property type="entry name" value="REC_hyHK_CKI1_RcsC-like"/>
    <property type="match status" value="1"/>
</dbReference>
<dbReference type="CDD" id="cd00082">
    <property type="entry name" value="HisKA"/>
    <property type="match status" value="1"/>
</dbReference>
<dbReference type="PRINTS" id="PR00344">
    <property type="entry name" value="BCTRLSENSOR"/>
</dbReference>
<dbReference type="SMART" id="SM00387">
    <property type="entry name" value="HATPase_c"/>
    <property type="match status" value="1"/>
</dbReference>
<evidence type="ECO:0000259" key="17">
    <source>
        <dbReference type="PROSITE" id="PS50113"/>
    </source>
</evidence>
<dbReference type="InterPro" id="IPR000700">
    <property type="entry name" value="PAS-assoc_C"/>
</dbReference>
<feature type="domain" description="PAC" evidence="17">
    <location>
        <begin position="333"/>
        <end position="384"/>
    </location>
</feature>
<dbReference type="Gene3D" id="1.10.287.130">
    <property type="match status" value="1"/>
</dbReference>
<dbReference type="SUPFAM" id="SSF55874">
    <property type="entry name" value="ATPase domain of HSP90 chaperone/DNA topoisomerase II/histidine kinase"/>
    <property type="match status" value="1"/>
</dbReference>
<gene>
    <name evidence="18" type="ORF">FHS18_000704</name>
</gene>
<dbReference type="InterPro" id="IPR013767">
    <property type="entry name" value="PAS_fold"/>
</dbReference>
<dbReference type="Pfam" id="PF13426">
    <property type="entry name" value="PAS_9"/>
    <property type="match status" value="1"/>
</dbReference>
<name>A0A7W5AUU2_9BACL</name>
<dbReference type="SMART" id="SM00388">
    <property type="entry name" value="HisKA"/>
    <property type="match status" value="1"/>
</dbReference>
<dbReference type="Pfam" id="PF02518">
    <property type="entry name" value="HATPase_c"/>
    <property type="match status" value="1"/>
</dbReference>
<dbReference type="Pfam" id="PF00072">
    <property type="entry name" value="Response_reg"/>
    <property type="match status" value="1"/>
</dbReference>
<feature type="domain" description="Histidine kinase" evidence="14">
    <location>
        <begin position="529"/>
        <end position="752"/>
    </location>
</feature>
<organism evidence="18 19">
    <name type="scientific">Paenibacillus phyllosphaerae</name>
    <dbReference type="NCBI Taxonomy" id="274593"/>
    <lineage>
        <taxon>Bacteria</taxon>
        <taxon>Bacillati</taxon>
        <taxon>Bacillota</taxon>
        <taxon>Bacilli</taxon>
        <taxon>Bacillales</taxon>
        <taxon>Paenibacillaceae</taxon>
        <taxon>Paenibacillus</taxon>
    </lineage>
</organism>
<dbReference type="InterPro" id="IPR003594">
    <property type="entry name" value="HATPase_dom"/>
</dbReference>
<dbReference type="GO" id="GO:0005886">
    <property type="term" value="C:plasma membrane"/>
    <property type="evidence" value="ECO:0007669"/>
    <property type="project" value="TreeGrafter"/>
</dbReference>
<dbReference type="SMART" id="SM00091">
    <property type="entry name" value="PAS"/>
    <property type="match status" value="4"/>
</dbReference>
<keyword evidence="7" id="KW-0418">Kinase</keyword>
<evidence type="ECO:0000256" key="5">
    <source>
        <dbReference type="ARBA" id="ARBA00022679"/>
    </source>
</evidence>
<dbReference type="InterPro" id="IPR013656">
    <property type="entry name" value="PAS_4"/>
</dbReference>
<feature type="modified residue" description="4-aspartylphosphate" evidence="13">
    <location>
        <position position="842"/>
    </location>
</feature>
<evidence type="ECO:0000313" key="18">
    <source>
        <dbReference type="EMBL" id="MBB3108676.1"/>
    </source>
</evidence>
<dbReference type="SUPFAM" id="SSF47384">
    <property type="entry name" value="Homodimeric domain of signal transducing histidine kinase"/>
    <property type="match status" value="1"/>
</dbReference>
<dbReference type="Gene3D" id="3.30.450.20">
    <property type="entry name" value="PAS domain"/>
    <property type="match status" value="4"/>
</dbReference>
<evidence type="ECO:0000259" key="14">
    <source>
        <dbReference type="PROSITE" id="PS50109"/>
    </source>
</evidence>
<dbReference type="GO" id="GO:0006355">
    <property type="term" value="P:regulation of DNA-templated transcription"/>
    <property type="evidence" value="ECO:0007669"/>
    <property type="project" value="InterPro"/>
</dbReference>
<evidence type="ECO:0000259" key="16">
    <source>
        <dbReference type="PROSITE" id="PS50112"/>
    </source>
</evidence>
<dbReference type="GO" id="GO:0009927">
    <property type="term" value="F:histidine phosphotransfer kinase activity"/>
    <property type="evidence" value="ECO:0007669"/>
    <property type="project" value="TreeGrafter"/>
</dbReference>
<dbReference type="Gene3D" id="3.40.50.2300">
    <property type="match status" value="1"/>
</dbReference>
<evidence type="ECO:0000256" key="6">
    <source>
        <dbReference type="ARBA" id="ARBA00022741"/>
    </source>
</evidence>
<dbReference type="EC" id="2.7.13.3" evidence="3"/>
<evidence type="ECO:0000256" key="13">
    <source>
        <dbReference type="PROSITE-ProRule" id="PRU00169"/>
    </source>
</evidence>
<dbReference type="FunFam" id="3.30.565.10:FF:000010">
    <property type="entry name" value="Sensor histidine kinase RcsC"/>
    <property type="match status" value="1"/>
</dbReference>
<dbReference type="InterPro" id="IPR003661">
    <property type="entry name" value="HisK_dim/P_dom"/>
</dbReference>
<feature type="domain" description="Response regulatory" evidence="15">
    <location>
        <begin position="793"/>
        <end position="910"/>
    </location>
</feature>
<proteinExistence type="inferred from homology"/>
<comment type="caution">
    <text evidence="18">The sequence shown here is derived from an EMBL/GenBank/DDBJ whole genome shotgun (WGS) entry which is preliminary data.</text>
</comment>
<evidence type="ECO:0000256" key="9">
    <source>
        <dbReference type="ARBA" id="ARBA00023012"/>
    </source>
</evidence>
<dbReference type="InterPro" id="IPR035965">
    <property type="entry name" value="PAS-like_dom_sf"/>
</dbReference>
<evidence type="ECO:0000256" key="11">
    <source>
        <dbReference type="ARBA" id="ARBA00068150"/>
    </source>
</evidence>
<reference evidence="18 19" key="1">
    <citation type="submission" date="2020-08" db="EMBL/GenBank/DDBJ databases">
        <title>Genomic Encyclopedia of Type Strains, Phase III (KMG-III): the genomes of soil and plant-associated and newly described type strains.</title>
        <authorList>
            <person name="Whitman W."/>
        </authorList>
    </citation>
    <scope>NUCLEOTIDE SEQUENCE [LARGE SCALE GENOMIC DNA]</scope>
    <source>
        <strain evidence="18 19">CECT 5862</strain>
    </source>
</reference>
<evidence type="ECO:0000256" key="10">
    <source>
        <dbReference type="ARBA" id="ARBA00064003"/>
    </source>
</evidence>
<dbReference type="Pfam" id="PF00989">
    <property type="entry name" value="PAS"/>
    <property type="match status" value="1"/>
</dbReference>
<keyword evidence="4 13" id="KW-0597">Phosphoprotein</keyword>
<dbReference type="EMBL" id="JACHXK010000001">
    <property type="protein sequence ID" value="MBB3108676.1"/>
    <property type="molecule type" value="Genomic_DNA"/>
</dbReference>
<dbReference type="PROSITE" id="PS50110">
    <property type="entry name" value="RESPONSE_REGULATORY"/>
    <property type="match status" value="1"/>
</dbReference>
<dbReference type="NCBIfam" id="TIGR00229">
    <property type="entry name" value="sensory_box"/>
    <property type="match status" value="4"/>
</dbReference>
<evidence type="ECO:0000256" key="3">
    <source>
        <dbReference type="ARBA" id="ARBA00012438"/>
    </source>
</evidence>